<gene>
    <name evidence="3" type="ORF">ABN16_03935</name>
</gene>
<evidence type="ECO:0000313" key="3">
    <source>
        <dbReference type="EMBL" id="AKP64228.1"/>
    </source>
</evidence>
<dbReference type="AlphaFoldDB" id="A0AAC8ZGA1"/>
<evidence type="ECO:0000259" key="2">
    <source>
        <dbReference type="Pfam" id="PF13731"/>
    </source>
</evidence>
<evidence type="ECO:0000313" key="4">
    <source>
        <dbReference type="Proteomes" id="UP000036000"/>
    </source>
</evidence>
<keyword evidence="4" id="KW-1185">Reference proteome</keyword>
<dbReference type="SUPFAM" id="SSF49899">
    <property type="entry name" value="Concanavalin A-like lectins/glucanases"/>
    <property type="match status" value="1"/>
</dbReference>
<accession>A0AAC8ZGA1</accession>
<reference evidence="3 4" key="1">
    <citation type="submission" date="2015-07" db="EMBL/GenBank/DDBJ databases">
        <title>Lactobacillus korensis/26-25/ whole genome sequencing.</title>
        <authorList>
            <person name="Kim M.K."/>
            <person name="Im W.-T."/>
            <person name="Srinivasan S."/>
            <person name="Lee J.-J."/>
        </authorList>
    </citation>
    <scope>NUCLEOTIDE SEQUENCE [LARGE SCALE GENOMIC DNA]</scope>
    <source>
        <strain evidence="3 4">26-25</strain>
    </source>
</reference>
<proteinExistence type="predicted"/>
<organism evidence="3 4">
    <name type="scientific">Levilactobacillus koreensis</name>
    <dbReference type="NCBI Taxonomy" id="637971"/>
    <lineage>
        <taxon>Bacteria</taxon>
        <taxon>Bacillati</taxon>
        <taxon>Bacillota</taxon>
        <taxon>Bacilli</taxon>
        <taxon>Lactobacillales</taxon>
        <taxon>Lactobacillaceae</taxon>
        <taxon>Levilactobacillus</taxon>
    </lineage>
</organism>
<dbReference type="InterPro" id="IPR027994">
    <property type="entry name" value="WxL_dom"/>
</dbReference>
<evidence type="ECO:0000256" key="1">
    <source>
        <dbReference type="SAM" id="SignalP"/>
    </source>
</evidence>
<dbReference type="RefSeq" id="WP_048733093.1">
    <property type="nucleotide sequence ID" value="NZ_CP012033.1"/>
</dbReference>
<feature type="chain" id="PRO_5042040780" description="WxL domain-containing protein" evidence="1">
    <location>
        <begin position="29"/>
        <end position="724"/>
    </location>
</feature>
<dbReference type="Gene3D" id="2.60.120.200">
    <property type="match status" value="1"/>
</dbReference>
<dbReference type="Proteomes" id="UP000036000">
    <property type="component" value="Chromosome"/>
</dbReference>
<dbReference type="InterPro" id="IPR013320">
    <property type="entry name" value="ConA-like_dom_sf"/>
</dbReference>
<dbReference type="KEGG" id="lko:ABN16_03935"/>
<sequence>MGAKRWLRLTLVVVVAGLSWHGWCVAHADDLGTALATAPHGIVLDKTNPFVTTDTTTKSAATVVESTNPNSPGTQVAALTNGPDQFGSMWSTRQGLLDLNRDQTISMWMYLGNSDASAGEGMAFVLQNDGRGLDAMPLQRKGPIAGETLGVWGVDEDPRENNSSQIAHTAIQKSWALEFDTQWNGESNEMSPSKANSFDTGYPAMHIASNYPGKSSTYKLNTVTNSFWGSLFGGHRHAYYYNMWHKNIVYNANEPNFLSNGQWHHLTVRYQKGGVLMYNFDDRNPQTHAPQPGMGRTITLDLNHLDPQKTGKIRWGLTSATSDQYENHLVVLENIPGMVDVDAETTMTDLDRQKVVKPGGQVKSKSRVQLDYQLAYRSGKQAWADIVAHLKVPKDIDVQEIKIAYSKGETQPVMLTDFTDNELSVQLKSALSEENPTAVIKVVGRAKDVAATKAVEAFTSKFTSPTQVSAADTPNFIINPNARLSLKVTSENPVNLAGHDDITVEGKAKLKGADTEFPPLVRVRPQLNGKMLSPVAVNRDGVFRLPISGDQIRRGTNQLTLVAATNMGDESEQVSVPITLAGTLRFKAISTRSTFKETALTGATQNVQREANWLLSIQDDRGTDEPWTLTAKAEPFKTAAGQKLAGNPVYVDTYRTIPIGAEATPILTRKTDDSVADGTYDVVKNWTPETGLLLAIGSGATAGEYQGTITWGLTNAPGYVVDND</sequence>
<name>A0AAC8ZGA1_9LACO</name>
<dbReference type="Pfam" id="PF13731">
    <property type="entry name" value="WxL"/>
    <property type="match status" value="1"/>
</dbReference>
<protein>
    <recommendedName>
        <fullName evidence="2">WxL domain-containing protein</fullName>
    </recommendedName>
</protein>
<feature type="signal peptide" evidence="1">
    <location>
        <begin position="1"/>
        <end position="28"/>
    </location>
</feature>
<keyword evidence="1" id="KW-0732">Signal</keyword>
<dbReference type="EMBL" id="CP012033">
    <property type="protein sequence ID" value="AKP64228.1"/>
    <property type="molecule type" value="Genomic_DNA"/>
</dbReference>
<feature type="domain" description="WxL" evidence="2">
    <location>
        <begin position="580"/>
        <end position="717"/>
    </location>
</feature>